<dbReference type="Pfam" id="PF01738">
    <property type="entry name" value="DLH"/>
    <property type="match status" value="1"/>
</dbReference>
<dbReference type="InterPro" id="IPR050261">
    <property type="entry name" value="FrsA_esterase"/>
</dbReference>
<dbReference type="PANTHER" id="PTHR22946:SF9">
    <property type="entry name" value="POLYKETIDE TRANSFERASE AF380"/>
    <property type="match status" value="1"/>
</dbReference>
<evidence type="ECO:0000313" key="3">
    <source>
        <dbReference type="EMBL" id="MBM0103709.1"/>
    </source>
</evidence>
<dbReference type="PANTHER" id="PTHR22946">
    <property type="entry name" value="DIENELACTONE HYDROLASE DOMAIN-CONTAINING PROTEIN-RELATED"/>
    <property type="match status" value="1"/>
</dbReference>
<organism evidence="3 4">
    <name type="scientific">Steroidobacter gossypii</name>
    <dbReference type="NCBI Taxonomy" id="2805490"/>
    <lineage>
        <taxon>Bacteria</taxon>
        <taxon>Pseudomonadati</taxon>
        <taxon>Pseudomonadota</taxon>
        <taxon>Gammaproteobacteria</taxon>
        <taxon>Steroidobacterales</taxon>
        <taxon>Steroidobacteraceae</taxon>
        <taxon>Steroidobacter</taxon>
    </lineage>
</organism>
<name>A0ABS1WRX1_9GAMM</name>
<dbReference type="GO" id="GO:0016787">
    <property type="term" value="F:hydrolase activity"/>
    <property type="evidence" value="ECO:0007669"/>
    <property type="project" value="UniProtKB-KW"/>
</dbReference>
<dbReference type="Gene3D" id="3.40.50.1820">
    <property type="entry name" value="alpha/beta hydrolase"/>
    <property type="match status" value="1"/>
</dbReference>
<accession>A0ABS1WRX1</accession>
<feature type="domain" description="Dienelactone hydrolase" evidence="2">
    <location>
        <begin position="39"/>
        <end position="226"/>
    </location>
</feature>
<evidence type="ECO:0000259" key="2">
    <source>
        <dbReference type="Pfam" id="PF01738"/>
    </source>
</evidence>
<keyword evidence="1 3" id="KW-0378">Hydrolase</keyword>
<dbReference type="Proteomes" id="UP000661077">
    <property type="component" value="Unassembled WGS sequence"/>
</dbReference>
<keyword evidence="4" id="KW-1185">Reference proteome</keyword>
<protein>
    <submittedName>
        <fullName evidence="3">Dienelactone hydrolase family protein</fullName>
    </submittedName>
</protein>
<comment type="caution">
    <text evidence="3">The sequence shown here is derived from an EMBL/GenBank/DDBJ whole genome shotgun (WGS) entry which is preliminary data.</text>
</comment>
<proteinExistence type="predicted"/>
<evidence type="ECO:0000313" key="4">
    <source>
        <dbReference type="Proteomes" id="UP000661077"/>
    </source>
</evidence>
<dbReference type="EMBL" id="JAEVLS010000001">
    <property type="protein sequence ID" value="MBM0103709.1"/>
    <property type="molecule type" value="Genomic_DNA"/>
</dbReference>
<dbReference type="InterPro" id="IPR029058">
    <property type="entry name" value="AB_hydrolase_fold"/>
</dbReference>
<dbReference type="RefSeq" id="WP_203165669.1">
    <property type="nucleotide sequence ID" value="NZ_JAEVLS010000001.1"/>
</dbReference>
<gene>
    <name evidence="3" type="ORF">JM946_03090</name>
</gene>
<reference evidence="3 4" key="1">
    <citation type="journal article" date="2021" name="Int. J. Syst. Evol. Microbiol.">
        <title>Steroidobacter gossypii sp. nov., isolated from soil of cotton cropping field.</title>
        <authorList>
            <person name="Huang R."/>
            <person name="Yang S."/>
            <person name="Zhen C."/>
            <person name="Liu W."/>
        </authorList>
    </citation>
    <scope>NUCLEOTIDE SEQUENCE [LARGE SCALE GENOMIC DNA]</scope>
    <source>
        <strain evidence="3 4">S1-65</strain>
    </source>
</reference>
<dbReference type="SUPFAM" id="SSF53474">
    <property type="entry name" value="alpha/beta-Hydrolases"/>
    <property type="match status" value="1"/>
</dbReference>
<dbReference type="InterPro" id="IPR002925">
    <property type="entry name" value="Dienelactn_hydro"/>
</dbReference>
<evidence type="ECO:0000256" key="1">
    <source>
        <dbReference type="ARBA" id="ARBA00022801"/>
    </source>
</evidence>
<sequence>MEAGSRTWKVELHAIPSTTLTDRQFLTGQREAQPVTLTAALRLPPGAARVPAVILMHGSGGASGYVDEWARFLTDRGVASLMLDCFTGRGIDTTFANQEQLGRLAMIVDAYRAFDVLSGHARIDANRVVLMGFSRGGQAALYAAVRRFQDMHGPKRGGFAGYLSFYPACHIRYRSDEQLVERPIQVLHGAADDLNPIGPCREFVARARQAGANIELHEFAGARHVFDWPLLSQAVVLQGVRSHNGPSLSEREDGVIVLDGADLDAGDAGERFAMNPTLGYDADAFAASRRRVAEFIKQVLHV</sequence>